<dbReference type="AlphaFoldDB" id="A0A0A1WYN7"/>
<gene>
    <name evidence="1" type="primary">CACNA2D2</name>
    <name evidence="1" type="ORF">g.49459</name>
</gene>
<organism evidence="1">
    <name type="scientific">Zeugodacus cucurbitae</name>
    <name type="common">Melon fruit fly</name>
    <name type="synonym">Bactrocera cucurbitae</name>
    <dbReference type="NCBI Taxonomy" id="28588"/>
    <lineage>
        <taxon>Eukaryota</taxon>
        <taxon>Metazoa</taxon>
        <taxon>Ecdysozoa</taxon>
        <taxon>Arthropoda</taxon>
        <taxon>Hexapoda</taxon>
        <taxon>Insecta</taxon>
        <taxon>Pterygota</taxon>
        <taxon>Neoptera</taxon>
        <taxon>Endopterygota</taxon>
        <taxon>Diptera</taxon>
        <taxon>Brachycera</taxon>
        <taxon>Muscomorpha</taxon>
        <taxon>Tephritoidea</taxon>
        <taxon>Tephritidae</taxon>
        <taxon>Zeugodacus</taxon>
        <taxon>Zeugodacus</taxon>
    </lineage>
</organism>
<sequence length="113" mass="13215">LLDTTNECLNAIESLGISTEEADPFIARIIIRKLDKEGLKLYEQTVKKTREIQQLSDIRDFLDQHFQTLKAVADKEQVYSHRKQHMFKANDTVTYPRQQTSRYVPIVKLLVTH</sequence>
<proteinExistence type="predicted"/>
<name>A0A0A1WYN7_ZEUCU</name>
<reference evidence="1" key="2">
    <citation type="journal article" date="2015" name="Gigascience">
        <title>Reconstructing a comprehensive transcriptome assembly of a white-pupal translocated strain of the pest fruit fly Bactrocera cucurbitae.</title>
        <authorList>
            <person name="Sim S.B."/>
            <person name="Calla B."/>
            <person name="Hall B."/>
            <person name="DeRego T."/>
            <person name="Geib S.M."/>
        </authorList>
    </citation>
    <scope>NUCLEOTIDE SEQUENCE</scope>
</reference>
<reference evidence="1" key="1">
    <citation type="submission" date="2014-11" db="EMBL/GenBank/DDBJ databases">
        <authorList>
            <person name="Geib S."/>
        </authorList>
    </citation>
    <scope>NUCLEOTIDE SEQUENCE</scope>
</reference>
<dbReference type="EMBL" id="GBXI01010769">
    <property type="protein sequence ID" value="JAD03523.1"/>
    <property type="molecule type" value="Transcribed_RNA"/>
</dbReference>
<feature type="non-terminal residue" evidence="1">
    <location>
        <position position="1"/>
    </location>
</feature>
<accession>A0A0A1WYN7</accession>
<protein>
    <submittedName>
        <fullName evidence="1">Voltage-dependent calcium channel subunit alpha-2/delta-2</fullName>
    </submittedName>
</protein>
<evidence type="ECO:0000313" key="1">
    <source>
        <dbReference type="EMBL" id="JAD03523.1"/>
    </source>
</evidence>